<protein>
    <recommendedName>
        <fullName evidence="2">XPG N-terminal domain-containing protein</fullName>
    </recommendedName>
</protein>
<accession>I3T203</accession>
<proteinExistence type="evidence at transcript level"/>
<reference evidence="1" key="1">
    <citation type="submission" date="2012-05" db="EMBL/GenBank/DDBJ databases">
        <authorList>
            <person name="Krishnakumar V."/>
            <person name="Cheung F."/>
            <person name="Xiao Y."/>
            <person name="Chan A."/>
            <person name="Moskal W.A."/>
            <person name="Town C.D."/>
        </authorList>
    </citation>
    <scope>NUCLEOTIDE SEQUENCE</scope>
</reference>
<sequence>MSWRTLLLDATRDLHQKPVRETPMLILMALQISQVMIKIVPHLPRHK</sequence>
<dbReference type="EMBL" id="BT146751">
    <property type="protein sequence ID" value="AFK46545.1"/>
    <property type="molecule type" value="mRNA"/>
</dbReference>
<organism evidence="1">
    <name type="scientific">Lotus japonicus</name>
    <name type="common">Lotus corniculatus var. japonicus</name>
    <dbReference type="NCBI Taxonomy" id="34305"/>
    <lineage>
        <taxon>Eukaryota</taxon>
        <taxon>Viridiplantae</taxon>
        <taxon>Streptophyta</taxon>
        <taxon>Embryophyta</taxon>
        <taxon>Tracheophyta</taxon>
        <taxon>Spermatophyta</taxon>
        <taxon>Magnoliopsida</taxon>
        <taxon>eudicotyledons</taxon>
        <taxon>Gunneridae</taxon>
        <taxon>Pentapetalae</taxon>
        <taxon>rosids</taxon>
        <taxon>fabids</taxon>
        <taxon>Fabales</taxon>
        <taxon>Fabaceae</taxon>
        <taxon>Papilionoideae</taxon>
        <taxon>50 kb inversion clade</taxon>
        <taxon>NPAAA clade</taxon>
        <taxon>Hologalegina</taxon>
        <taxon>robinioid clade</taxon>
        <taxon>Loteae</taxon>
        <taxon>Lotus</taxon>
    </lineage>
</organism>
<evidence type="ECO:0000313" key="1">
    <source>
        <dbReference type="EMBL" id="AFK46545.1"/>
    </source>
</evidence>
<evidence type="ECO:0008006" key="2">
    <source>
        <dbReference type="Google" id="ProtNLM"/>
    </source>
</evidence>
<name>I3T203_LOTJA</name>
<dbReference type="AlphaFoldDB" id="I3T203"/>